<organism evidence="3">
    <name type="scientific">Thelazia callipaeda</name>
    <name type="common">Oriental eyeworm</name>
    <name type="synonym">Parasitic nematode</name>
    <dbReference type="NCBI Taxonomy" id="103827"/>
    <lineage>
        <taxon>Eukaryota</taxon>
        <taxon>Metazoa</taxon>
        <taxon>Ecdysozoa</taxon>
        <taxon>Nematoda</taxon>
        <taxon>Chromadorea</taxon>
        <taxon>Rhabditida</taxon>
        <taxon>Spirurina</taxon>
        <taxon>Spiruromorpha</taxon>
        <taxon>Thelazioidea</taxon>
        <taxon>Thelaziidae</taxon>
        <taxon>Thelazia</taxon>
    </lineage>
</organism>
<proteinExistence type="predicted"/>
<gene>
    <name evidence="1" type="ORF">TCLT_LOCUS3646</name>
</gene>
<accession>A0A0N5CTU4</accession>
<sequence>MLKSVIKKTSLLSKLPVTTVKVKRKLSDFNHLDFIWGLRAPIEIYHPIIKLIQEHETLRTTY</sequence>
<dbReference type="AlphaFoldDB" id="A0A0N5CTU4"/>
<dbReference type="OrthoDB" id="9974421at2759"/>
<name>A0A0N5CTU4_THECL</name>
<protein>
    <submittedName>
        <fullName evidence="1 3">Uncharacterized protein</fullName>
    </submittedName>
</protein>
<dbReference type="Gene3D" id="3.40.50.1820">
    <property type="entry name" value="alpha/beta hydrolase"/>
    <property type="match status" value="1"/>
</dbReference>
<evidence type="ECO:0000313" key="3">
    <source>
        <dbReference type="WBParaSite" id="TCLT_0000365601-mRNA-1"/>
    </source>
</evidence>
<keyword evidence="2" id="KW-1185">Reference proteome</keyword>
<dbReference type="InterPro" id="IPR029058">
    <property type="entry name" value="AB_hydrolase_fold"/>
</dbReference>
<reference evidence="3" key="1">
    <citation type="submission" date="2017-02" db="UniProtKB">
        <authorList>
            <consortium name="WormBaseParasite"/>
        </authorList>
    </citation>
    <scope>IDENTIFICATION</scope>
</reference>
<reference evidence="1 2" key="2">
    <citation type="submission" date="2018-11" db="EMBL/GenBank/DDBJ databases">
        <authorList>
            <consortium name="Pathogen Informatics"/>
        </authorList>
    </citation>
    <scope>NUCLEOTIDE SEQUENCE [LARGE SCALE GENOMIC DNA]</scope>
</reference>
<dbReference type="EMBL" id="UYYF01002101">
    <property type="protein sequence ID" value="VDN00292.1"/>
    <property type="molecule type" value="Genomic_DNA"/>
</dbReference>
<evidence type="ECO:0000313" key="2">
    <source>
        <dbReference type="Proteomes" id="UP000276776"/>
    </source>
</evidence>
<dbReference type="WBParaSite" id="TCLT_0000365601-mRNA-1">
    <property type="protein sequence ID" value="TCLT_0000365601-mRNA-1"/>
    <property type="gene ID" value="TCLT_0000365601"/>
</dbReference>
<dbReference type="Proteomes" id="UP000276776">
    <property type="component" value="Unassembled WGS sequence"/>
</dbReference>
<dbReference type="STRING" id="103827.A0A0N5CTU4"/>
<evidence type="ECO:0000313" key="1">
    <source>
        <dbReference type="EMBL" id="VDN00292.1"/>
    </source>
</evidence>